<dbReference type="CDD" id="cd14348">
    <property type="entry name" value="UBA_p47"/>
    <property type="match status" value="1"/>
</dbReference>
<feature type="domain" description="UBX" evidence="2">
    <location>
        <begin position="327"/>
        <end position="414"/>
    </location>
</feature>
<dbReference type="SUPFAM" id="SSF54236">
    <property type="entry name" value="Ubiquitin-like"/>
    <property type="match status" value="1"/>
</dbReference>
<name>A0AAF0EEW0_9BASI</name>
<keyword evidence="5" id="KW-1185">Reference proteome</keyword>
<feature type="region of interest" description="Disordered" evidence="1">
    <location>
        <begin position="43"/>
        <end position="214"/>
    </location>
</feature>
<dbReference type="FunFam" id="3.30.420.210:FF:000002">
    <property type="entry name" value="UBX domain-containing protein 1"/>
    <property type="match status" value="1"/>
</dbReference>
<reference evidence="4" key="1">
    <citation type="submission" date="2023-03" db="EMBL/GenBank/DDBJ databases">
        <title>Mating type loci evolution in Malassezia.</title>
        <authorList>
            <person name="Coelho M.A."/>
        </authorList>
    </citation>
    <scope>NUCLEOTIDE SEQUENCE</scope>
    <source>
        <strain evidence="4">CBS 12830</strain>
    </source>
</reference>
<feature type="region of interest" description="Disordered" evidence="1">
    <location>
        <begin position="279"/>
        <end position="332"/>
    </location>
</feature>
<dbReference type="Pfam" id="PF08059">
    <property type="entry name" value="SEP"/>
    <property type="match status" value="1"/>
</dbReference>
<dbReference type="PROSITE" id="PS50033">
    <property type="entry name" value="UBX"/>
    <property type="match status" value="1"/>
</dbReference>
<dbReference type="InterPro" id="IPR001012">
    <property type="entry name" value="UBX_dom"/>
</dbReference>
<dbReference type="CDD" id="cd01770">
    <property type="entry name" value="UBX_UBXN2"/>
    <property type="match status" value="1"/>
</dbReference>
<feature type="compositionally biased region" description="Low complexity" evidence="1">
    <location>
        <begin position="84"/>
        <end position="94"/>
    </location>
</feature>
<organism evidence="4 5">
    <name type="scientific">Malassezia equina</name>
    <dbReference type="NCBI Taxonomy" id="1381935"/>
    <lineage>
        <taxon>Eukaryota</taxon>
        <taxon>Fungi</taxon>
        <taxon>Dikarya</taxon>
        <taxon>Basidiomycota</taxon>
        <taxon>Ustilaginomycotina</taxon>
        <taxon>Malasseziomycetes</taxon>
        <taxon>Malasseziales</taxon>
        <taxon>Malasseziaceae</taxon>
        <taxon>Malassezia</taxon>
    </lineage>
</organism>
<dbReference type="InterPro" id="IPR036241">
    <property type="entry name" value="NSFL1C_SEP_dom_sf"/>
</dbReference>
<dbReference type="InterPro" id="IPR029071">
    <property type="entry name" value="Ubiquitin-like_domsf"/>
</dbReference>
<accession>A0AAF0EEW0</accession>
<dbReference type="SMART" id="SM00166">
    <property type="entry name" value="UBX"/>
    <property type="match status" value="1"/>
</dbReference>
<evidence type="ECO:0000313" key="5">
    <source>
        <dbReference type="Proteomes" id="UP001214415"/>
    </source>
</evidence>
<feature type="compositionally biased region" description="Polar residues" evidence="1">
    <location>
        <begin position="319"/>
        <end position="332"/>
    </location>
</feature>
<evidence type="ECO:0000259" key="3">
    <source>
        <dbReference type="PROSITE" id="PS51399"/>
    </source>
</evidence>
<dbReference type="Gene3D" id="3.10.20.90">
    <property type="entry name" value="Phosphatidylinositol 3-kinase Catalytic Subunit, Chain A, domain 1"/>
    <property type="match status" value="1"/>
</dbReference>
<dbReference type="GO" id="GO:0031468">
    <property type="term" value="P:nuclear membrane reassembly"/>
    <property type="evidence" value="ECO:0007669"/>
    <property type="project" value="TreeGrafter"/>
</dbReference>
<dbReference type="GO" id="GO:0061025">
    <property type="term" value="P:membrane fusion"/>
    <property type="evidence" value="ECO:0007669"/>
    <property type="project" value="TreeGrafter"/>
</dbReference>
<protein>
    <submittedName>
        <fullName evidence="4">Protein phosphatase regulator</fullName>
    </submittedName>
</protein>
<dbReference type="EMBL" id="CP119905">
    <property type="protein sequence ID" value="WFD24313.1"/>
    <property type="molecule type" value="Genomic_DNA"/>
</dbReference>
<dbReference type="SMART" id="SM00553">
    <property type="entry name" value="SEP"/>
    <property type="match status" value="1"/>
</dbReference>
<dbReference type="GO" id="GO:0043161">
    <property type="term" value="P:proteasome-mediated ubiquitin-dependent protein catabolic process"/>
    <property type="evidence" value="ECO:0007669"/>
    <property type="project" value="TreeGrafter"/>
</dbReference>
<dbReference type="PANTHER" id="PTHR23333">
    <property type="entry name" value="UBX DOMAIN CONTAINING PROTEIN"/>
    <property type="match status" value="1"/>
</dbReference>
<dbReference type="GO" id="GO:0043130">
    <property type="term" value="F:ubiquitin binding"/>
    <property type="evidence" value="ECO:0007669"/>
    <property type="project" value="TreeGrafter"/>
</dbReference>
<feature type="compositionally biased region" description="Low complexity" evidence="1">
    <location>
        <begin position="48"/>
        <end position="64"/>
    </location>
</feature>
<feature type="compositionally biased region" description="Acidic residues" evidence="1">
    <location>
        <begin position="205"/>
        <end position="214"/>
    </location>
</feature>
<dbReference type="InterPro" id="IPR012989">
    <property type="entry name" value="SEP_domain"/>
</dbReference>
<dbReference type="Proteomes" id="UP001214415">
    <property type="component" value="Chromosome 6"/>
</dbReference>
<dbReference type="GO" id="GO:0005829">
    <property type="term" value="C:cytosol"/>
    <property type="evidence" value="ECO:0007669"/>
    <property type="project" value="TreeGrafter"/>
</dbReference>
<evidence type="ECO:0000259" key="2">
    <source>
        <dbReference type="PROSITE" id="PS50033"/>
    </source>
</evidence>
<dbReference type="Pfam" id="PF00789">
    <property type="entry name" value="UBX"/>
    <property type="match status" value="1"/>
</dbReference>
<feature type="domain" description="SEP" evidence="3">
    <location>
        <begin position="216"/>
        <end position="281"/>
    </location>
</feature>
<dbReference type="PROSITE" id="PS51399">
    <property type="entry name" value="SEP"/>
    <property type="match status" value="1"/>
</dbReference>
<evidence type="ECO:0000256" key="1">
    <source>
        <dbReference type="SAM" id="MobiDB-lite"/>
    </source>
</evidence>
<dbReference type="GO" id="GO:0000045">
    <property type="term" value="P:autophagosome assembly"/>
    <property type="evidence" value="ECO:0007669"/>
    <property type="project" value="TreeGrafter"/>
</dbReference>
<dbReference type="Pfam" id="PF14555">
    <property type="entry name" value="UBA_4"/>
    <property type="match status" value="1"/>
</dbReference>
<dbReference type="GO" id="GO:0005634">
    <property type="term" value="C:nucleus"/>
    <property type="evidence" value="ECO:0007669"/>
    <property type="project" value="TreeGrafter"/>
</dbReference>
<dbReference type="Gene3D" id="1.10.8.10">
    <property type="entry name" value="DNA helicase RuvA subunit, C-terminal domain"/>
    <property type="match status" value="1"/>
</dbReference>
<proteinExistence type="predicted"/>
<dbReference type="SUPFAM" id="SSF102848">
    <property type="entry name" value="NSFL1 (p97 ATPase) cofactor p47, SEP domain"/>
    <property type="match status" value="1"/>
</dbReference>
<evidence type="ECO:0000313" key="4">
    <source>
        <dbReference type="EMBL" id="WFD24313.1"/>
    </source>
</evidence>
<dbReference type="Gene3D" id="3.30.420.210">
    <property type="entry name" value="SEP domain"/>
    <property type="match status" value="1"/>
</dbReference>
<dbReference type="GO" id="GO:0007030">
    <property type="term" value="P:Golgi organization"/>
    <property type="evidence" value="ECO:0007669"/>
    <property type="project" value="TreeGrafter"/>
</dbReference>
<dbReference type="PANTHER" id="PTHR23333:SF20">
    <property type="entry name" value="NSFL1 COFACTOR P47"/>
    <property type="match status" value="1"/>
</dbReference>
<sequence length="414" mass="44024">MDEDIAQFINVTGASHEVAKAHVLAADGDVAMALSAYFESGAHEEEAPQAAAPTAPAAIHPAPHNSESRGPRTLSGAPVTQSEPWPSASASTSRRSMRPRAGGIMTFRDLRSDANAPEPENDDDPVNLYTGGERSGLSVENPRQPDDSGHGLVNDILSQAAKSTPRPPKDRKGAPRSASTAFSGKGYSINDNTVEEASGRPEVAPVDEDDASDDEPAVRHLTFWADGFSIGDGPLMRYEDPGNQEILEAIHAGRAPLHLLNVRFGQPVELVVTRRTNEKYVPPPPPPAKPFEGEGNRLGAPSAAPPPFTKQAADVAPTTPASLQVDSSQPSTQIQVRLPDGQRLIVRLNLTHTVADLRSYILSYVLSKKTHSTSQQPALQPDFTLRTSFPPKPLQDASLTIVDAGLANAVVVVT</sequence>
<dbReference type="AlphaFoldDB" id="A0AAF0EEW0"/>
<gene>
    <name evidence="4" type="primary">SHP1</name>
    <name evidence="4" type="ORF">MEQU1_003012</name>
</gene>